<dbReference type="SUPFAM" id="SSF103473">
    <property type="entry name" value="MFS general substrate transporter"/>
    <property type="match status" value="1"/>
</dbReference>
<accession>A0A8H9IFT2</accession>
<evidence type="ECO:0000256" key="1">
    <source>
        <dbReference type="ARBA" id="ARBA00022692"/>
    </source>
</evidence>
<sequence>MPIKFGLILYFGTASMVANAALVFAPLLISGLVSSYQFSESEAVFVIATELLASAFSAVPALWWVSKISWRGVSIVSLLALVLINLISTLLVDFTYIAILRGIGGFFSGTLLILYMVVIATLPDTERIFSGKLVVQLLFSALGMALLPLVITRFGVDGVYFILAVLGLLLMWPTNAIPSNAYASVNKQCNGAASNSVLYFPRNNILILIALFVFATGTSIMWAALVPMGEYEGISLADTGWVLSAATVSSIFGGFLSTLAGTRYGRAAPISIGLFMGAGGAILLMFSSINVGYFLLGSCLICISRVVTIPYLVGLMSVFNQFGRLAILSHVALATGMAFGSYVVSLLITHVSLYWLPILTLLCMVITAVVLVSLKRPVAAEHIKLPKTLSASFKR</sequence>
<feature type="transmembrane region" description="Helical" evidence="4">
    <location>
        <begin position="354"/>
        <end position="374"/>
    </location>
</feature>
<dbReference type="Pfam" id="PF07690">
    <property type="entry name" value="MFS_1"/>
    <property type="match status" value="1"/>
</dbReference>
<comment type="caution">
    <text evidence="6">The sequence shown here is derived from an EMBL/GenBank/DDBJ whole genome shotgun (WGS) entry which is preliminary data.</text>
</comment>
<feature type="transmembrane region" description="Helical" evidence="4">
    <location>
        <begin position="240"/>
        <end position="260"/>
    </location>
</feature>
<dbReference type="InterPro" id="IPR036259">
    <property type="entry name" value="MFS_trans_sf"/>
</dbReference>
<keyword evidence="1 4" id="KW-0812">Transmembrane</keyword>
<evidence type="ECO:0000256" key="2">
    <source>
        <dbReference type="ARBA" id="ARBA00022989"/>
    </source>
</evidence>
<dbReference type="EMBL" id="BMZC01000010">
    <property type="protein sequence ID" value="GGZ72324.1"/>
    <property type="molecule type" value="Genomic_DNA"/>
</dbReference>
<name>A0A8H9IFT2_9ALTE</name>
<evidence type="ECO:0000256" key="3">
    <source>
        <dbReference type="ARBA" id="ARBA00023136"/>
    </source>
</evidence>
<reference evidence="6" key="2">
    <citation type="submission" date="2020-09" db="EMBL/GenBank/DDBJ databases">
        <authorList>
            <person name="Sun Q."/>
            <person name="Kim S."/>
        </authorList>
    </citation>
    <scope>NUCLEOTIDE SEQUENCE</scope>
    <source>
        <strain evidence="6">KCTC 32337</strain>
    </source>
</reference>
<feature type="transmembrane region" description="Helical" evidence="4">
    <location>
        <begin position="133"/>
        <end position="152"/>
    </location>
</feature>
<feature type="transmembrane region" description="Helical" evidence="4">
    <location>
        <begin position="72"/>
        <end position="92"/>
    </location>
</feature>
<evidence type="ECO:0000256" key="4">
    <source>
        <dbReference type="SAM" id="Phobius"/>
    </source>
</evidence>
<organism evidence="6 7">
    <name type="scientific">Paraglaciecola chathamensis</name>
    <dbReference type="NCBI Taxonomy" id="368405"/>
    <lineage>
        <taxon>Bacteria</taxon>
        <taxon>Pseudomonadati</taxon>
        <taxon>Pseudomonadota</taxon>
        <taxon>Gammaproteobacteria</taxon>
        <taxon>Alteromonadales</taxon>
        <taxon>Alteromonadaceae</taxon>
        <taxon>Paraglaciecola</taxon>
    </lineage>
</organism>
<feature type="transmembrane region" description="Helical" evidence="4">
    <location>
        <begin position="205"/>
        <end position="228"/>
    </location>
</feature>
<keyword evidence="3 4" id="KW-0472">Membrane</keyword>
<keyword evidence="2 4" id="KW-1133">Transmembrane helix</keyword>
<gene>
    <name evidence="6" type="ORF">GCM10011274_33240</name>
</gene>
<feature type="transmembrane region" description="Helical" evidence="4">
    <location>
        <begin position="292"/>
        <end position="313"/>
    </location>
</feature>
<dbReference type="InterPro" id="IPR011701">
    <property type="entry name" value="MFS"/>
</dbReference>
<dbReference type="InterPro" id="IPR020846">
    <property type="entry name" value="MFS_dom"/>
</dbReference>
<protein>
    <recommendedName>
        <fullName evidence="5">Major facilitator superfamily (MFS) profile domain-containing protein</fullName>
    </recommendedName>
</protein>
<feature type="transmembrane region" description="Helical" evidence="4">
    <location>
        <begin position="98"/>
        <end position="121"/>
    </location>
</feature>
<dbReference type="AlphaFoldDB" id="A0A8H9IFT2"/>
<feature type="transmembrane region" description="Helical" evidence="4">
    <location>
        <begin position="43"/>
        <end position="65"/>
    </location>
</feature>
<feature type="domain" description="Major facilitator superfamily (MFS) profile" evidence="5">
    <location>
        <begin position="203"/>
        <end position="395"/>
    </location>
</feature>
<dbReference type="Proteomes" id="UP000622604">
    <property type="component" value="Unassembled WGS sequence"/>
</dbReference>
<evidence type="ECO:0000313" key="7">
    <source>
        <dbReference type="Proteomes" id="UP000622604"/>
    </source>
</evidence>
<feature type="transmembrane region" description="Helical" evidence="4">
    <location>
        <begin position="267"/>
        <end position="286"/>
    </location>
</feature>
<dbReference type="RefSeq" id="WP_008302820.1">
    <property type="nucleotide sequence ID" value="NZ_BMZC01000010.1"/>
</dbReference>
<feature type="transmembrane region" description="Helical" evidence="4">
    <location>
        <begin position="158"/>
        <end position="177"/>
    </location>
</feature>
<dbReference type="GO" id="GO:0022857">
    <property type="term" value="F:transmembrane transporter activity"/>
    <property type="evidence" value="ECO:0007669"/>
    <property type="project" value="InterPro"/>
</dbReference>
<reference evidence="6" key="1">
    <citation type="journal article" date="2014" name="Int. J. Syst. Evol. Microbiol.">
        <title>Complete genome sequence of Corynebacterium casei LMG S-19264T (=DSM 44701T), isolated from a smear-ripened cheese.</title>
        <authorList>
            <consortium name="US DOE Joint Genome Institute (JGI-PGF)"/>
            <person name="Walter F."/>
            <person name="Albersmeier A."/>
            <person name="Kalinowski J."/>
            <person name="Ruckert C."/>
        </authorList>
    </citation>
    <scope>NUCLEOTIDE SEQUENCE</scope>
    <source>
        <strain evidence="6">KCTC 32337</strain>
    </source>
</reference>
<feature type="transmembrane region" description="Helical" evidence="4">
    <location>
        <begin position="7"/>
        <end position="31"/>
    </location>
</feature>
<proteinExistence type="predicted"/>
<dbReference type="PROSITE" id="PS50850">
    <property type="entry name" value="MFS"/>
    <property type="match status" value="1"/>
</dbReference>
<evidence type="ECO:0000313" key="6">
    <source>
        <dbReference type="EMBL" id="GGZ72324.1"/>
    </source>
</evidence>
<evidence type="ECO:0000259" key="5">
    <source>
        <dbReference type="PROSITE" id="PS50850"/>
    </source>
</evidence>
<dbReference type="Gene3D" id="1.20.1250.20">
    <property type="entry name" value="MFS general substrate transporter like domains"/>
    <property type="match status" value="1"/>
</dbReference>
<feature type="transmembrane region" description="Helical" evidence="4">
    <location>
        <begin position="325"/>
        <end position="348"/>
    </location>
</feature>